<dbReference type="OrthoDB" id="7183442at2"/>
<accession>A0A7J5USZ2</accession>
<gene>
    <name evidence="8" type="ORF">GB883_06190</name>
</gene>
<keyword evidence="9" id="KW-1185">Reference proteome</keyword>
<evidence type="ECO:0000256" key="4">
    <source>
        <dbReference type="ARBA" id="ARBA00022801"/>
    </source>
</evidence>
<dbReference type="InterPro" id="IPR000086">
    <property type="entry name" value="NUDIX_hydrolase_dom"/>
</dbReference>
<dbReference type="GO" id="GO:0016818">
    <property type="term" value="F:hydrolase activity, acting on acid anhydrides, in phosphorus-containing anhydrides"/>
    <property type="evidence" value="ECO:0007669"/>
    <property type="project" value="InterPro"/>
</dbReference>
<protein>
    <submittedName>
        <fullName evidence="8">NUDIX hydrolase</fullName>
    </submittedName>
</protein>
<dbReference type="RefSeq" id="WP_152200872.1">
    <property type="nucleotide sequence ID" value="NZ_VUKF01000005.1"/>
</dbReference>
<reference evidence="8 9" key="1">
    <citation type="submission" date="2019-10" db="EMBL/GenBank/DDBJ databases">
        <title>Georgenia wutianyii sp. nov. and Georgenia yuyongxinii sp. nov. isolated from plateau pika (Ochotona curzoniae) in the Qinghai-Tibet plateau of China.</title>
        <authorList>
            <person name="Tian Z."/>
        </authorList>
    </citation>
    <scope>NUCLEOTIDE SEQUENCE [LARGE SCALE GENOMIC DNA]</scope>
    <source>
        <strain evidence="8 9">DSM 21501</strain>
    </source>
</reference>
<feature type="domain" description="Nudix hydrolase" evidence="7">
    <location>
        <begin position="26"/>
        <end position="230"/>
    </location>
</feature>
<comment type="cofactor">
    <cofactor evidence="2">
        <name>Mg(2+)</name>
        <dbReference type="ChEBI" id="CHEBI:18420"/>
    </cofactor>
</comment>
<evidence type="ECO:0000256" key="6">
    <source>
        <dbReference type="ARBA" id="ARBA00023211"/>
    </source>
</evidence>
<dbReference type="PANTHER" id="PTHR12318:SF0">
    <property type="entry name" value="ACYL-COENZYME A DIPHOSPHATASE NUDT19"/>
    <property type="match status" value="1"/>
</dbReference>
<comment type="cofactor">
    <cofactor evidence="1">
        <name>Mn(2+)</name>
        <dbReference type="ChEBI" id="CHEBI:29035"/>
    </cofactor>
</comment>
<dbReference type="AlphaFoldDB" id="A0A7J5USZ2"/>
<comment type="caution">
    <text evidence="8">The sequence shown here is derived from an EMBL/GenBank/DDBJ whole genome shotgun (WGS) entry which is preliminary data.</text>
</comment>
<dbReference type="PANTHER" id="PTHR12318">
    <property type="entry name" value="TESTOSTERONE-REGULATED PROTEIN RP2"/>
    <property type="match status" value="1"/>
</dbReference>
<dbReference type="InterPro" id="IPR015797">
    <property type="entry name" value="NUDIX_hydrolase-like_dom_sf"/>
</dbReference>
<evidence type="ECO:0000256" key="3">
    <source>
        <dbReference type="ARBA" id="ARBA00022723"/>
    </source>
</evidence>
<keyword evidence="3" id="KW-0479">Metal-binding</keyword>
<dbReference type="GO" id="GO:0046872">
    <property type="term" value="F:metal ion binding"/>
    <property type="evidence" value="ECO:0007669"/>
    <property type="project" value="UniProtKB-KW"/>
</dbReference>
<sequence length="275" mass="30363">MQRVFPLPAAAVDRARLWLDDVKVAAPRPASTVLLVREGAAGVEVFMLRRHLTMAFAPGALVFPGGGVDARDADADLLWEGPSPRAWADAFGTTPKHARRHVCAAVRETFEESGVLLAAVPGSPDVVRVDGEDWERDRRRLVARELTFSELLERRGLAIRADLLRPWARWVTPEYEPRRYDTHFFLGVVPAAQMARNTGDEASESIWCVPADVLDRAERGEVTLLPPTRICLEELAAASSLAELLGEPRRTGIVRPRLEARGGDLVLVVDLPERS</sequence>
<keyword evidence="6" id="KW-0464">Manganese</keyword>
<evidence type="ECO:0000259" key="7">
    <source>
        <dbReference type="PROSITE" id="PS51462"/>
    </source>
</evidence>
<dbReference type="InterPro" id="IPR039121">
    <property type="entry name" value="NUDT19"/>
</dbReference>
<evidence type="ECO:0000313" key="8">
    <source>
        <dbReference type="EMBL" id="KAE8764973.1"/>
    </source>
</evidence>
<dbReference type="SUPFAM" id="SSF55811">
    <property type="entry name" value="Nudix"/>
    <property type="match status" value="1"/>
</dbReference>
<organism evidence="8 9">
    <name type="scientific">Georgenia thermotolerans</name>
    <dbReference type="NCBI Taxonomy" id="527326"/>
    <lineage>
        <taxon>Bacteria</taxon>
        <taxon>Bacillati</taxon>
        <taxon>Actinomycetota</taxon>
        <taxon>Actinomycetes</taxon>
        <taxon>Micrococcales</taxon>
        <taxon>Bogoriellaceae</taxon>
        <taxon>Georgenia</taxon>
    </lineage>
</organism>
<name>A0A7J5USZ2_9MICO</name>
<dbReference type="CDD" id="cd18870">
    <property type="entry name" value="NUDIX_AcylCoAdiphos_Nudt19"/>
    <property type="match status" value="1"/>
</dbReference>
<evidence type="ECO:0000256" key="5">
    <source>
        <dbReference type="ARBA" id="ARBA00022842"/>
    </source>
</evidence>
<keyword evidence="4 8" id="KW-0378">Hydrolase</keyword>
<evidence type="ECO:0000313" key="9">
    <source>
        <dbReference type="Proteomes" id="UP000451860"/>
    </source>
</evidence>
<evidence type="ECO:0000256" key="1">
    <source>
        <dbReference type="ARBA" id="ARBA00001936"/>
    </source>
</evidence>
<dbReference type="EMBL" id="WHJE01000018">
    <property type="protein sequence ID" value="KAE8764973.1"/>
    <property type="molecule type" value="Genomic_DNA"/>
</dbReference>
<dbReference type="Proteomes" id="UP000451860">
    <property type="component" value="Unassembled WGS sequence"/>
</dbReference>
<proteinExistence type="predicted"/>
<keyword evidence="5" id="KW-0460">Magnesium</keyword>
<dbReference type="PROSITE" id="PS51462">
    <property type="entry name" value="NUDIX"/>
    <property type="match status" value="1"/>
</dbReference>
<evidence type="ECO:0000256" key="2">
    <source>
        <dbReference type="ARBA" id="ARBA00001946"/>
    </source>
</evidence>
<dbReference type="Gene3D" id="3.90.79.10">
    <property type="entry name" value="Nucleoside Triphosphate Pyrophosphohydrolase"/>
    <property type="match status" value="1"/>
</dbReference>